<dbReference type="Pfam" id="PF14009">
    <property type="entry name" value="PADRE"/>
    <property type="match status" value="1"/>
</dbReference>
<name>A0AAD5J085_ACENE</name>
<comment type="caution">
    <text evidence="2">The sequence shown here is derived from an EMBL/GenBank/DDBJ whole genome shotgun (WGS) entry which is preliminary data.</text>
</comment>
<sequence length="193" mass="20040">MGSNCSSCESTDVATAKVILQDGRLQEFACPIKVSQVLGRNPNCFICNSDDMDFNSLALGINGDEELRPGQLYFSLPMSLSERPLMAEEMASLAVKASLALKASNQIRCCGSCGMKRSVDAVVYRTGNKKVLGSGHVSHDQIVVGGGLGGEGGVMITGGSRGVGGGGRGKRRGGRGGGRGSLTTNLNVILEEQ</sequence>
<dbReference type="Proteomes" id="UP001064489">
    <property type="component" value="Chromosome 4"/>
</dbReference>
<evidence type="ECO:0000313" key="2">
    <source>
        <dbReference type="EMBL" id="KAI9181965.1"/>
    </source>
</evidence>
<evidence type="ECO:0000313" key="3">
    <source>
        <dbReference type="Proteomes" id="UP001064489"/>
    </source>
</evidence>
<proteinExistence type="predicted"/>
<reference evidence="2" key="2">
    <citation type="submission" date="2023-02" db="EMBL/GenBank/DDBJ databases">
        <authorList>
            <person name="Swenson N.G."/>
            <person name="Wegrzyn J.L."/>
            <person name="Mcevoy S.L."/>
        </authorList>
    </citation>
    <scope>NUCLEOTIDE SEQUENCE</scope>
    <source>
        <strain evidence="2">91603</strain>
        <tissue evidence="2">Leaf</tissue>
    </source>
</reference>
<protein>
    <submittedName>
        <fullName evidence="2">Uncharacterized protein</fullName>
    </submittedName>
</protein>
<gene>
    <name evidence="2" type="ORF">LWI28_020585</name>
</gene>
<dbReference type="InterPro" id="IPR025322">
    <property type="entry name" value="PADRE_dom"/>
</dbReference>
<accession>A0AAD5J085</accession>
<organism evidence="2 3">
    <name type="scientific">Acer negundo</name>
    <name type="common">Box elder</name>
    <dbReference type="NCBI Taxonomy" id="4023"/>
    <lineage>
        <taxon>Eukaryota</taxon>
        <taxon>Viridiplantae</taxon>
        <taxon>Streptophyta</taxon>
        <taxon>Embryophyta</taxon>
        <taxon>Tracheophyta</taxon>
        <taxon>Spermatophyta</taxon>
        <taxon>Magnoliopsida</taxon>
        <taxon>eudicotyledons</taxon>
        <taxon>Gunneridae</taxon>
        <taxon>Pentapetalae</taxon>
        <taxon>rosids</taxon>
        <taxon>malvids</taxon>
        <taxon>Sapindales</taxon>
        <taxon>Sapindaceae</taxon>
        <taxon>Hippocastanoideae</taxon>
        <taxon>Acereae</taxon>
        <taxon>Acer</taxon>
    </lineage>
</organism>
<evidence type="ECO:0000256" key="1">
    <source>
        <dbReference type="SAM" id="MobiDB-lite"/>
    </source>
</evidence>
<keyword evidence="3" id="KW-1185">Reference proteome</keyword>
<dbReference type="EMBL" id="JAJSOW010000101">
    <property type="protein sequence ID" value="KAI9181965.1"/>
    <property type="molecule type" value="Genomic_DNA"/>
</dbReference>
<feature type="region of interest" description="Disordered" evidence="1">
    <location>
        <begin position="159"/>
        <end position="181"/>
    </location>
</feature>
<dbReference type="PANTHER" id="PTHR33052">
    <property type="entry name" value="DUF4228 DOMAIN PROTEIN-RELATED"/>
    <property type="match status" value="1"/>
</dbReference>
<dbReference type="AlphaFoldDB" id="A0AAD5J085"/>
<reference evidence="2" key="1">
    <citation type="journal article" date="2022" name="Plant J.">
        <title>Strategies of tolerance reflected in two North American maple genomes.</title>
        <authorList>
            <person name="McEvoy S.L."/>
            <person name="Sezen U.U."/>
            <person name="Trouern-Trend A."/>
            <person name="McMahon S.M."/>
            <person name="Schaberg P.G."/>
            <person name="Yang J."/>
            <person name="Wegrzyn J.L."/>
            <person name="Swenson N.G."/>
        </authorList>
    </citation>
    <scope>NUCLEOTIDE SEQUENCE</scope>
    <source>
        <strain evidence="2">91603</strain>
    </source>
</reference>